<dbReference type="Proteomes" id="UP000232323">
    <property type="component" value="Unassembled WGS sequence"/>
</dbReference>
<keyword evidence="7 13" id="KW-0274">FAD</keyword>
<dbReference type="Gene3D" id="3.30.365.10">
    <property type="entry name" value="Aldehyde oxidase/xanthine dehydrogenase, molybdopterin binding domain"/>
    <property type="match status" value="4"/>
</dbReference>
<dbReference type="EMBL" id="BEGY01000015">
    <property type="protein sequence ID" value="GAX76008.1"/>
    <property type="molecule type" value="Genomic_DNA"/>
</dbReference>
<feature type="region of interest" description="Disordered" evidence="15">
    <location>
        <begin position="359"/>
        <end position="400"/>
    </location>
</feature>
<dbReference type="InterPro" id="IPR012675">
    <property type="entry name" value="Beta-grasp_dom_sf"/>
</dbReference>
<dbReference type="Pfam" id="PF02738">
    <property type="entry name" value="MoCoBD_1"/>
    <property type="match status" value="1"/>
</dbReference>
<dbReference type="SUPFAM" id="SSF54665">
    <property type="entry name" value="CO dehydrogenase molybdoprotein N-domain-like"/>
    <property type="match status" value="1"/>
</dbReference>
<dbReference type="InterPro" id="IPR036318">
    <property type="entry name" value="FAD-bd_PCMH-like_sf"/>
</dbReference>
<dbReference type="InterPro" id="IPR002888">
    <property type="entry name" value="2Fe-2S-bd"/>
</dbReference>
<dbReference type="SMART" id="SM01008">
    <property type="entry name" value="Ald_Xan_dh_C"/>
    <property type="match status" value="1"/>
</dbReference>
<dbReference type="PROSITE" id="PS00197">
    <property type="entry name" value="2FE2S_FER_1"/>
    <property type="match status" value="1"/>
</dbReference>
<comment type="cofactor">
    <cofactor evidence="14">
        <name>Mo-molybdopterin</name>
        <dbReference type="ChEBI" id="CHEBI:71302"/>
    </cofactor>
    <text evidence="14">Binds 1 Mo-molybdopterin (Mo-MPT) cofactor per subunit.</text>
</comment>
<evidence type="ECO:0000256" key="11">
    <source>
        <dbReference type="ARBA" id="ARBA00034078"/>
    </source>
</evidence>
<keyword evidence="3 14" id="KW-0500">Molybdenum</keyword>
<evidence type="ECO:0000256" key="8">
    <source>
        <dbReference type="ARBA" id="ARBA00023002"/>
    </source>
</evidence>
<dbReference type="Gene3D" id="3.90.1170.50">
    <property type="entry name" value="Aldehyde oxidase/xanthine dehydrogenase, a/b hammerhead"/>
    <property type="match status" value="1"/>
</dbReference>
<protein>
    <recommendedName>
        <fullName evidence="20">2Fe-2S ferredoxin-type domain-containing protein</fullName>
    </recommendedName>
</protein>
<feature type="binding site" evidence="14">
    <location>
        <position position="110"/>
    </location>
    <ligand>
        <name>[2Fe-2S] cluster</name>
        <dbReference type="ChEBI" id="CHEBI:190135"/>
        <label>2</label>
    </ligand>
</feature>
<dbReference type="InterPro" id="IPR008274">
    <property type="entry name" value="AldOxase/xan_DH_MoCoBD1"/>
</dbReference>
<dbReference type="PANTHER" id="PTHR11908">
    <property type="entry name" value="XANTHINE DEHYDROGENASE"/>
    <property type="match status" value="1"/>
</dbReference>
<feature type="binding site" evidence="14">
    <location>
        <position position="51"/>
    </location>
    <ligand>
        <name>[2Fe-2S] cluster</name>
        <dbReference type="ChEBI" id="CHEBI:190135"/>
        <label>1</label>
    </ligand>
</feature>
<dbReference type="Pfam" id="PF00941">
    <property type="entry name" value="FAD_binding_5"/>
    <property type="match status" value="1"/>
</dbReference>
<comment type="caution">
    <text evidence="18">The sequence shown here is derived from an EMBL/GenBank/DDBJ whole genome shotgun (WGS) entry which is preliminary data.</text>
</comment>
<feature type="binding site" evidence="13">
    <location>
        <position position="448"/>
    </location>
    <ligand>
        <name>FAD</name>
        <dbReference type="ChEBI" id="CHEBI:57692"/>
    </ligand>
</feature>
<accession>A0A250WYU2</accession>
<evidence type="ECO:0000259" key="16">
    <source>
        <dbReference type="PROSITE" id="PS51085"/>
    </source>
</evidence>
<evidence type="ECO:0000256" key="3">
    <source>
        <dbReference type="ARBA" id="ARBA00022505"/>
    </source>
</evidence>
<dbReference type="InterPro" id="IPR046867">
    <property type="entry name" value="AldOxase/xan_DH_MoCoBD2"/>
</dbReference>
<dbReference type="InterPro" id="IPR006058">
    <property type="entry name" value="2Fe2S_fd_BS"/>
</dbReference>
<feature type="binding site" evidence="14">
    <location>
        <position position="107"/>
    </location>
    <ligand>
        <name>[2Fe-2S] cluster</name>
        <dbReference type="ChEBI" id="CHEBI:190135"/>
        <label>2</label>
    </ligand>
</feature>
<keyword evidence="6 14" id="KW-0479">Metal-binding</keyword>
<feature type="binding site" evidence="14">
    <location>
        <position position="48"/>
    </location>
    <ligand>
        <name>[2Fe-2S] cluster</name>
        <dbReference type="ChEBI" id="CHEBI:190135"/>
        <label>1</label>
    </ligand>
</feature>
<dbReference type="Gene3D" id="1.10.150.120">
    <property type="entry name" value="[2Fe-2S]-binding domain"/>
    <property type="match status" value="1"/>
</dbReference>
<feature type="binding site" evidence="13">
    <location>
        <position position="533"/>
    </location>
    <ligand>
        <name>FAD</name>
        <dbReference type="ChEBI" id="CHEBI:57692"/>
    </ligand>
</feature>
<dbReference type="PROSITE" id="PS51387">
    <property type="entry name" value="FAD_PCMH"/>
    <property type="match status" value="1"/>
</dbReference>
<dbReference type="PROSITE" id="PS51085">
    <property type="entry name" value="2FE2S_FER_2"/>
    <property type="match status" value="1"/>
</dbReference>
<dbReference type="Pfam" id="PF20256">
    <property type="entry name" value="MoCoBD_2"/>
    <property type="match status" value="1"/>
</dbReference>
<dbReference type="PIRSF" id="PIRSF000127">
    <property type="entry name" value="Xanthine_DH"/>
    <property type="match status" value="1"/>
</dbReference>
<comment type="similarity">
    <text evidence="2">Belongs to the xanthine dehydrogenase family.</text>
</comment>
<feature type="domain" description="2Fe-2S ferredoxin-type" evidence="16">
    <location>
        <begin position="6"/>
        <end position="91"/>
    </location>
</feature>
<dbReference type="InterPro" id="IPR002346">
    <property type="entry name" value="Mopterin_DH_FAD-bd"/>
</dbReference>
<dbReference type="GO" id="GO:0051537">
    <property type="term" value="F:2 iron, 2 sulfur cluster binding"/>
    <property type="evidence" value="ECO:0007669"/>
    <property type="project" value="UniProtKB-KW"/>
</dbReference>
<proteinExistence type="inferred from homology"/>
<keyword evidence="5 14" id="KW-0001">2Fe-2S</keyword>
<dbReference type="InterPro" id="IPR000674">
    <property type="entry name" value="Ald_Oxase/Xan_DH_a/b"/>
</dbReference>
<dbReference type="PANTHER" id="PTHR11908:SF132">
    <property type="entry name" value="ALDEHYDE OXIDASE 1-RELATED"/>
    <property type="match status" value="1"/>
</dbReference>
<feature type="binding site" evidence="14">
    <location>
        <position position="1331"/>
    </location>
    <ligand>
        <name>Mo-molybdopterin</name>
        <dbReference type="ChEBI" id="CHEBI:71302"/>
    </ligand>
    <ligandPart>
        <name>Mo</name>
        <dbReference type="ChEBI" id="CHEBI:28685"/>
    </ligandPart>
</feature>
<dbReference type="Gene3D" id="3.10.20.30">
    <property type="match status" value="1"/>
</dbReference>
<feature type="binding site" evidence="14">
    <location>
        <position position="1040"/>
    </location>
    <ligand>
        <name>Mo-molybdopterin</name>
        <dbReference type="ChEBI" id="CHEBI:71302"/>
    </ligand>
    <ligandPart>
        <name>Mo</name>
        <dbReference type="ChEBI" id="CHEBI:28685"/>
    </ligandPart>
</feature>
<dbReference type="OrthoDB" id="542112at2759"/>
<evidence type="ECO:0000256" key="12">
    <source>
        <dbReference type="PIRSR" id="PIRSR000127-1"/>
    </source>
</evidence>
<dbReference type="Pfam" id="PF03450">
    <property type="entry name" value="CO_deh_flav_C"/>
    <property type="match status" value="1"/>
</dbReference>
<evidence type="ECO:0008006" key="20">
    <source>
        <dbReference type="Google" id="ProtNLM"/>
    </source>
</evidence>
<dbReference type="Pfam" id="PF01315">
    <property type="entry name" value="Ald_Xan_dh_C"/>
    <property type="match status" value="1"/>
</dbReference>
<evidence type="ECO:0000256" key="7">
    <source>
        <dbReference type="ARBA" id="ARBA00022827"/>
    </source>
</evidence>
<feature type="region of interest" description="Disordered" evidence="15">
    <location>
        <begin position="708"/>
        <end position="762"/>
    </location>
</feature>
<feature type="active site" description="Proton acceptor" evidence="12">
    <location>
        <position position="1523"/>
    </location>
</feature>
<dbReference type="InterPro" id="IPR036683">
    <property type="entry name" value="CO_DH_flav_C_dom_sf"/>
</dbReference>
<comment type="cofactor">
    <cofactor evidence="1 13">
        <name>FAD</name>
        <dbReference type="ChEBI" id="CHEBI:57692"/>
    </cofactor>
</comment>
<comment type="cofactor">
    <cofactor evidence="11">
        <name>[2Fe-2S] cluster</name>
        <dbReference type="ChEBI" id="CHEBI:190135"/>
    </cofactor>
</comment>
<feature type="binding site" evidence="14">
    <location>
        <position position="43"/>
    </location>
    <ligand>
        <name>[2Fe-2S] cluster</name>
        <dbReference type="ChEBI" id="CHEBI:190135"/>
        <label>1</label>
    </ligand>
</feature>
<evidence type="ECO:0000256" key="10">
    <source>
        <dbReference type="ARBA" id="ARBA00023014"/>
    </source>
</evidence>
<dbReference type="STRING" id="1157962.A0A250WYU2"/>
<dbReference type="SUPFAM" id="SSF56003">
    <property type="entry name" value="Molybdenum cofactor-binding domain"/>
    <property type="match status" value="1"/>
</dbReference>
<evidence type="ECO:0000256" key="5">
    <source>
        <dbReference type="ARBA" id="ARBA00022714"/>
    </source>
</evidence>
<dbReference type="SUPFAM" id="SSF55447">
    <property type="entry name" value="CO dehydrogenase flavoprotein C-terminal domain-like"/>
    <property type="match status" value="1"/>
</dbReference>
<dbReference type="SUPFAM" id="SSF56176">
    <property type="entry name" value="FAD-binding/transporter-associated domain-like"/>
    <property type="match status" value="1"/>
</dbReference>
<evidence type="ECO:0000256" key="1">
    <source>
        <dbReference type="ARBA" id="ARBA00001974"/>
    </source>
</evidence>
<feature type="binding site" evidence="14">
    <location>
        <position position="146"/>
    </location>
    <ligand>
        <name>[2Fe-2S] cluster</name>
        <dbReference type="ChEBI" id="CHEBI:190135"/>
        <label>2</label>
    </ligand>
</feature>
<evidence type="ECO:0000256" key="2">
    <source>
        <dbReference type="ARBA" id="ARBA00006849"/>
    </source>
</evidence>
<dbReference type="InterPro" id="IPR016169">
    <property type="entry name" value="FAD-bd_PCMH_sub2"/>
</dbReference>
<gene>
    <name evidence="18" type="ORF">CEUSTIGMA_g3451.t1</name>
</gene>
<dbReference type="SUPFAM" id="SSF54292">
    <property type="entry name" value="2Fe-2S ferredoxin-like"/>
    <property type="match status" value="1"/>
</dbReference>
<dbReference type="InterPro" id="IPR036010">
    <property type="entry name" value="2Fe-2S_ferredoxin-like_sf"/>
</dbReference>
<evidence type="ECO:0000259" key="17">
    <source>
        <dbReference type="PROSITE" id="PS51387"/>
    </source>
</evidence>
<dbReference type="Gene3D" id="3.30.390.50">
    <property type="entry name" value="CO dehydrogenase flavoprotein, C-terminal domain"/>
    <property type="match status" value="1"/>
</dbReference>
<feature type="binding site" evidence="14">
    <location>
        <position position="73"/>
    </location>
    <ligand>
        <name>[2Fe-2S] cluster</name>
        <dbReference type="ChEBI" id="CHEBI:190135"/>
        <label>1</label>
    </ligand>
</feature>
<dbReference type="InterPro" id="IPR036884">
    <property type="entry name" value="2Fe-2S-bd_dom_sf"/>
</dbReference>
<feature type="binding site" evidence="14">
    <location>
        <position position="1009"/>
    </location>
    <ligand>
        <name>Mo-molybdopterin</name>
        <dbReference type="ChEBI" id="CHEBI:71302"/>
    </ligand>
    <ligandPart>
        <name>Mo</name>
        <dbReference type="ChEBI" id="CHEBI:28685"/>
    </ligandPart>
</feature>
<comment type="cofactor">
    <cofactor evidence="14">
        <name>[2Fe-2S] cluster</name>
        <dbReference type="ChEBI" id="CHEBI:190135"/>
    </cofactor>
    <text evidence="14">Binds 2 [2Fe-2S] clusters.</text>
</comment>
<feature type="binding site" evidence="14">
    <location>
        <position position="148"/>
    </location>
    <ligand>
        <name>[2Fe-2S] cluster</name>
        <dbReference type="ChEBI" id="CHEBI:190135"/>
        <label>2</label>
    </ligand>
</feature>
<keyword evidence="4" id="KW-0285">Flavoprotein</keyword>
<keyword evidence="10 14" id="KW-0411">Iron-sulfur</keyword>
<evidence type="ECO:0000256" key="4">
    <source>
        <dbReference type="ARBA" id="ARBA00022630"/>
    </source>
</evidence>
<evidence type="ECO:0000256" key="6">
    <source>
        <dbReference type="ARBA" id="ARBA00022723"/>
    </source>
</evidence>
<dbReference type="InterPro" id="IPR016208">
    <property type="entry name" value="Ald_Oxase/xanthine_DH-like"/>
</dbReference>
<dbReference type="InterPro" id="IPR016166">
    <property type="entry name" value="FAD-bd_PCMH"/>
</dbReference>
<organism evidence="18 19">
    <name type="scientific">Chlamydomonas eustigma</name>
    <dbReference type="NCBI Taxonomy" id="1157962"/>
    <lineage>
        <taxon>Eukaryota</taxon>
        <taxon>Viridiplantae</taxon>
        <taxon>Chlorophyta</taxon>
        <taxon>core chlorophytes</taxon>
        <taxon>Chlorophyceae</taxon>
        <taxon>CS clade</taxon>
        <taxon>Chlamydomonadales</taxon>
        <taxon>Chlamydomonadaceae</taxon>
        <taxon>Chlamydomonas</taxon>
    </lineage>
</organism>
<keyword evidence="19" id="KW-1185">Reference proteome</keyword>
<name>A0A250WYU2_9CHLO</name>
<dbReference type="FunFam" id="3.30.365.10:FF:000001">
    <property type="entry name" value="Xanthine dehydrogenase oxidase"/>
    <property type="match status" value="1"/>
</dbReference>
<reference evidence="18 19" key="1">
    <citation type="submission" date="2017-08" db="EMBL/GenBank/DDBJ databases">
        <title>Acidophilic green algal genome provides insights into adaptation to an acidic environment.</title>
        <authorList>
            <person name="Hirooka S."/>
            <person name="Hirose Y."/>
            <person name="Kanesaki Y."/>
            <person name="Higuchi S."/>
            <person name="Fujiwara T."/>
            <person name="Onuma R."/>
            <person name="Era A."/>
            <person name="Ohbayashi R."/>
            <person name="Uzuka A."/>
            <person name="Nozaki H."/>
            <person name="Yoshikawa H."/>
            <person name="Miyagishima S.Y."/>
        </authorList>
    </citation>
    <scope>NUCLEOTIDE SEQUENCE [LARGE SCALE GENOMIC DNA]</scope>
    <source>
        <strain evidence="18 19">NIES-2499</strain>
    </source>
</reference>
<feature type="binding site" evidence="14">
    <location>
        <position position="1154"/>
    </location>
    <ligand>
        <name>Mo-molybdopterin</name>
        <dbReference type="ChEBI" id="CHEBI:71302"/>
    </ligand>
    <ligandPart>
        <name>Mo</name>
        <dbReference type="ChEBI" id="CHEBI:28685"/>
    </ligandPart>
</feature>
<dbReference type="InterPro" id="IPR005107">
    <property type="entry name" value="CO_DH_flav_C"/>
</dbReference>
<evidence type="ECO:0000256" key="9">
    <source>
        <dbReference type="ARBA" id="ARBA00023004"/>
    </source>
</evidence>
<dbReference type="Pfam" id="PF00111">
    <property type="entry name" value="Fer2"/>
    <property type="match status" value="1"/>
</dbReference>
<sequence>MSSPGFHVVVNYKAFEVPSHIGNLSLSEWLRSHAKIKSTKVGCGEGGCGACAVLISSHDSSTDRKSWRSVNSCLLPVFAAHNREVITAEKVPEVIADRFAAHHASQCGFCTPGMAVACHATLLKCHEKGQPLTEEVMRDAMDGNLCRCTGYRPIIDAYKSFAHEAIDMEDLGRGSVSAAPVAMTRHVASPHNTNASPHASPDEPVDKQVGWEVWNILKFDPTSLSGLLCCPPESWSASDKKHPASEDYCGPLGCYQLGADQKLLVPQSLHQLLETLCNAAGSYDAADVRLIAGNTGPGVYKDWPQQQKLLISLGQVPELLGVRVSSDDAGCLRVGAMVTLSQLADALLNKTATMSSRSYCRPEGQGVSALGNNGSDVDRKRLTKDSPSLGVLGPSPESECSSGAHSDALCQWRGMTAHIQRIAGHHVRNSATVGGNVSLCLTRSLPSDLATLLLAAGASVLYTDCTSGSAKHHEVSLEQYLGLHLQQNVNSSTTPAECPPLSGWASVITAVSIPEREQDKSDDHSQCLFWSSRIAKRHSNAVSLLNMAVKVLVNDGVVTRARIAVGMDLCGPRETQAWCLIRARQAEAVLQGLPLRTSATVSNAIPATKGRQSIAQALMALQADLKPVLEGSVRAEYLGAAAEGLLLQALTAVHEGSGPASSTQPAVPSRAVPSTWHLAPNCCSDDDTEDLKHCHEVLMESTSFSSELSSDSILSEGKSSDQEAAKAHAGSCQRLGKEGSTGPCMSDNSQTKMWQPTPEAAYPLPKPAVPVGSQSFPQPDPIMAPLTQPLMKTGAKLQILGTAVYTDDTPVLPGALFAAYVTSKRARAKVVSLDFSQALRSPGVMHFVGPRDIPGDNIGTWVSTEKAGTGLNVEPLFADTEVFYHGQPLGLILGTSYQAALRGASLVEVLYEEAEEKPLLTIQEALQAGSFYHLPDFLPNLAVGPTGQGHSVMWSTPGVDVTAALEAAPEVDMSAKYYVPSQVHMYMEPQTAVAHLEEDGCVQVVSACQGPDAVQWGVAAALKLPHNQVHAKVRRLGGAFGGKASHCQKVAIAAAVACKKAGEQVRFAVNRNTDFALCGGRLDTEVEYSVGYDGSGLLHALDMRVLLKGGAYPDVSMFEVMAMQDCGTAVYRIPAFRIEWVQVKCNVMPRTQVRGPGDLQAHLMIENVMEHVAAMTGLRAEVVRERNMLKALEGDEIEMGLGKHIRRDLYTLPRIWQELKEAVQYDSRVAEVAAYNIASHWRKRGISLVSCKYNMMTSARSALVSVYRDGSIMVMQPGVEMGQGLITKVLQTASFELSQVIPEAQRPLPLEFFRTSDCSTAVLPHIGIAGGSTTSEQACEAVRLACQKLVKRLLPLTTSLGPSYCWKDLITSVFHQPSEGSLSFVGDVPGVALTAHATGALKNLDGEEGYVYATFGAAVAMVEVDLLTGDRQVLSVDLLFDAGKTINPAVDIGQVEGAFMFGMGLMLSESAKNDPEDGSITTGSTWSYKIPGVYCIPQSLNVSLLKDSPLHVKGPISSKGVGEPPMLLSSAVLFALQDAASAGKLVGHKYALDLSREGTEMGRSNECRSICGSEGQKKYVPLCAPASPEHLKAFIGYQSVTK</sequence>
<dbReference type="Pfam" id="PF01799">
    <property type="entry name" value="Fer2_2"/>
    <property type="match status" value="1"/>
</dbReference>
<dbReference type="SUPFAM" id="SSF47741">
    <property type="entry name" value="CO dehydrogenase ISP C-domain like"/>
    <property type="match status" value="1"/>
</dbReference>
<dbReference type="GO" id="GO:0005506">
    <property type="term" value="F:iron ion binding"/>
    <property type="evidence" value="ECO:0007669"/>
    <property type="project" value="InterPro"/>
</dbReference>
<dbReference type="Gene3D" id="3.30.465.10">
    <property type="match status" value="1"/>
</dbReference>
<dbReference type="GO" id="GO:0071949">
    <property type="term" value="F:FAD binding"/>
    <property type="evidence" value="ECO:0007669"/>
    <property type="project" value="InterPro"/>
</dbReference>
<dbReference type="InterPro" id="IPR001041">
    <property type="entry name" value="2Fe-2S_ferredoxin-type"/>
</dbReference>
<evidence type="ECO:0000256" key="13">
    <source>
        <dbReference type="PIRSR" id="PIRSR000127-2"/>
    </source>
</evidence>
<dbReference type="InterPro" id="IPR037165">
    <property type="entry name" value="AldOxase/xan_DH_Mopterin-bd_sf"/>
</dbReference>
<evidence type="ECO:0000313" key="19">
    <source>
        <dbReference type="Proteomes" id="UP000232323"/>
    </source>
</evidence>
<evidence type="ECO:0000256" key="15">
    <source>
        <dbReference type="SAM" id="MobiDB-lite"/>
    </source>
</evidence>
<dbReference type="GO" id="GO:0016491">
    <property type="term" value="F:oxidoreductase activity"/>
    <property type="evidence" value="ECO:0007669"/>
    <property type="project" value="UniProtKB-KW"/>
</dbReference>
<keyword evidence="8" id="KW-0560">Oxidoreductase</keyword>
<evidence type="ECO:0000313" key="18">
    <source>
        <dbReference type="EMBL" id="GAX76008.1"/>
    </source>
</evidence>
<evidence type="ECO:0000256" key="14">
    <source>
        <dbReference type="PIRSR" id="PIRSR000127-3"/>
    </source>
</evidence>
<keyword evidence="9 14" id="KW-0408">Iron</keyword>
<dbReference type="InterPro" id="IPR036856">
    <property type="entry name" value="Ald_Oxase/Xan_DH_a/b_sf"/>
</dbReference>
<feature type="domain" description="FAD-binding PCMH-type" evidence="17">
    <location>
        <begin position="255"/>
        <end position="518"/>
    </location>
</feature>